<gene>
    <name evidence="3" type="ORF">PTI45_01361</name>
</gene>
<keyword evidence="4" id="KW-1185">Reference proteome</keyword>
<feature type="domain" description="SWIM-type" evidence="2">
    <location>
        <begin position="58"/>
        <end position="93"/>
    </location>
</feature>
<sequence>MAIQLTEGYVDGLAPNAAAIKNAKGLIQKNKLVQLHQTEDGTLLFGECAGSGKSNYACSVDFIQPDKEPTSRCSCPSRQFPCKHALALMYAYVAGQTFTTATIPEDIADKRNKIEKREEKAAAIEADPTLKAVPKKKTVNKNALKKKVQAQLEGLDILEKLTLSLIRNGLSTVDATVIKRIQEHVKQMGNYYLTGAQVELRRLAGLLSPKNNPEANYTYAVEQLTLIHALIRKGRAHLQAKLEDPELALDAESTIEEWLGYAWQLSELEQHQRMTEGAELIQLAFTSYDDPGRMEFIDLGYWLELGTHHIRRTLQYRPYKAAKHIREEDTFTEIACPKPLYVYPGDLNPRVRWESLATRAVTEQDVQSIHAQAYTSFAEGLKLIKNQLKNPLADPYPALLLQVSQFYQSEEGQLVMKDSEGQSIGLTDISLPIGTSTGLLPYLPQETLQDVTVLLVFEHQMDTGQLIAQPLSIINGNGIMRLLY</sequence>
<organism evidence="3 4">
    <name type="scientific">Paenibacillus nuruki</name>
    <dbReference type="NCBI Taxonomy" id="1886670"/>
    <lineage>
        <taxon>Bacteria</taxon>
        <taxon>Bacillati</taxon>
        <taxon>Bacillota</taxon>
        <taxon>Bacilli</taxon>
        <taxon>Bacillales</taxon>
        <taxon>Paenibacillaceae</taxon>
        <taxon>Paenibacillus</taxon>
    </lineage>
</organism>
<evidence type="ECO:0000313" key="4">
    <source>
        <dbReference type="Proteomes" id="UP000094578"/>
    </source>
</evidence>
<dbReference type="GO" id="GO:0008270">
    <property type="term" value="F:zinc ion binding"/>
    <property type="evidence" value="ECO:0007669"/>
    <property type="project" value="UniProtKB-KW"/>
</dbReference>
<dbReference type="InterPro" id="IPR007527">
    <property type="entry name" value="Znf_SWIM"/>
</dbReference>
<dbReference type="Pfam" id="PF04434">
    <property type="entry name" value="SWIM"/>
    <property type="match status" value="1"/>
</dbReference>
<accession>A0A1E3L6A0</accession>
<dbReference type="PROSITE" id="PS50966">
    <property type="entry name" value="ZF_SWIM"/>
    <property type="match status" value="1"/>
</dbReference>
<dbReference type="EMBL" id="MDER01000031">
    <property type="protein sequence ID" value="ODP29352.1"/>
    <property type="molecule type" value="Genomic_DNA"/>
</dbReference>
<dbReference type="RefSeq" id="WP_069326779.1">
    <property type="nucleotide sequence ID" value="NZ_MDER01000031.1"/>
</dbReference>
<dbReference type="AlphaFoldDB" id="A0A1E3L6A0"/>
<reference evidence="3 4" key="1">
    <citation type="submission" date="2016-08" db="EMBL/GenBank/DDBJ databases">
        <title>Genome sequencing of Paenibacillus sp. TI45-13ar, isolated from Korean traditional nuruk.</title>
        <authorList>
            <person name="Kim S.-J."/>
        </authorList>
    </citation>
    <scope>NUCLEOTIDE SEQUENCE [LARGE SCALE GENOMIC DNA]</scope>
    <source>
        <strain evidence="3 4">TI45-13ar</strain>
    </source>
</reference>
<evidence type="ECO:0000256" key="1">
    <source>
        <dbReference type="PROSITE-ProRule" id="PRU00325"/>
    </source>
</evidence>
<dbReference type="PATRIC" id="fig|1886670.3.peg.1386"/>
<name>A0A1E3L6A0_9BACL</name>
<keyword evidence="1" id="KW-0863">Zinc-finger</keyword>
<keyword evidence="1" id="KW-0479">Metal-binding</keyword>
<dbReference type="Proteomes" id="UP000094578">
    <property type="component" value="Unassembled WGS sequence"/>
</dbReference>
<protein>
    <recommendedName>
        <fullName evidence="2">SWIM-type domain-containing protein</fullName>
    </recommendedName>
</protein>
<evidence type="ECO:0000313" key="3">
    <source>
        <dbReference type="EMBL" id="ODP29352.1"/>
    </source>
</evidence>
<evidence type="ECO:0000259" key="2">
    <source>
        <dbReference type="PROSITE" id="PS50966"/>
    </source>
</evidence>
<proteinExistence type="predicted"/>
<dbReference type="STRING" id="1886670.PTI45_01361"/>
<comment type="caution">
    <text evidence="3">The sequence shown here is derived from an EMBL/GenBank/DDBJ whole genome shotgun (WGS) entry which is preliminary data.</text>
</comment>
<keyword evidence="1" id="KW-0862">Zinc</keyword>